<dbReference type="HOGENOM" id="CLU_2437587_0_0_3"/>
<name>F4XPH3_9CYAN</name>
<gene>
    <name evidence="1" type="ORF">LYNGBM3L_34130</name>
</gene>
<dbReference type="Proteomes" id="UP000003959">
    <property type="component" value="Unassembled WGS sequence"/>
</dbReference>
<evidence type="ECO:0000313" key="1">
    <source>
        <dbReference type="EMBL" id="EGJ33427.1"/>
    </source>
</evidence>
<proteinExistence type="predicted"/>
<reference evidence="2" key="1">
    <citation type="journal article" date="2011" name="Proc. Natl. Acad. Sci. U.S.A.">
        <title>Genomic insights into the physiology and ecology of the marine filamentous cyanobacterium Lyngbya majuscula.</title>
        <authorList>
            <person name="Jones A.C."/>
            <person name="Monroe E.A."/>
            <person name="Podell S."/>
            <person name="Hess W.R."/>
            <person name="Klages S."/>
            <person name="Esquenazi E."/>
            <person name="Niessen S."/>
            <person name="Hoover H."/>
            <person name="Rothmann M."/>
            <person name="Lasken R.S."/>
            <person name="Yates J.R.III."/>
            <person name="Reinhardt R."/>
            <person name="Kube M."/>
            <person name="Burkart M.D."/>
            <person name="Allen E.E."/>
            <person name="Dorrestein P.C."/>
            <person name="Gerwick W.H."/>
            <person name="Gerwick L."/>
        </authorList>
    </citation>
    <scope>NUCLEOTIDE SEQUENCE [LARGE SCALE GENOMIC DNA]</scope>
    <source>
        <strain evidence="2">3L</strain>
    </source>
</reference>
<accession>F4XPH3</accession>
<dbReference type="EMBL" id="GL890848">
    <property type="protein sequence ID" value="EGJ33427.1"/>
    <property type="molecule type" value="Genomic_DNA"/>
</dbReference>
<evidence type="ECO:0000313" key="2">
    <source>
        <dbReference type="Proteomes" id="UP000003959"/>
    </source>
</evidence>
<dbReference type="AlphaFoldDB" id="F4XPH3"/>
<keyword evidence="2" id="KW-1185">Reference proteome</keyword>
<sequence length="90" mass="9877">MGEFKGALDPLRIKFAKVKRTCGMGIWPWNGDLAVERGSGRGTGIWPWNGDLAVERGSGRGTGIWPWNGDLARFISGRAGCPLYSYSFKD</sequence>
<protein>
    <submittedName>
        <fullName evidence="1">Uncharacterized protein</fullName>
    </submittedName>
</protein>
<organism evidence="1 2">
    <name type="scientific">Moorena producens 3L</name>
    <dbReference type="NCBI Taxonomy" id="489825"/>
    <lineage>
        <taxon>Bacteria</taxon>
        <taxon>Bacillati</taxon>
        <taxon>Cyanobacteriota</taxon>
        <taxon>Cyanophyceae</taxon>
        <taxon>Coleofasciculales</taxon>
        <taxon>Coleofasciculaceae</taxon>
        <taxon>Moorena</taxon>
    </lineage>
</organism>